<evidence type="ECO:0000313" key="1">
    <source>
        <dbReference type="EMBL" id="KAG8233416.1"/>
    </source>
</evidence>
<accession>A0A8K0KE04</accession>
<sequence>MVDFTELPWKSALGEKSQTLIEPAMEVETNSAKALRKIRSTKIKRRVCPSQSLLCSLSSVNRRQRFWTNQVKRRRRMCLYGGYRRSISRPHCQLSKPCSEGTSPVPVRVDANIVVLLQKKRKQLKRDGLYQFVLWKEALKAERNRLMESRSLHT</sequence>
<reference evidence="1" key="2">
    <citation type="submission" date="2017-10" db="EMBL/GenBank/DDBJ databases">
        <title>Ladona fulva Genome sequencing and assembly.</title>
        <authorList>
            <person name="Murali S."/>
            <person name="Richards S."/>
            <person name="Bandaranaike D."/>
            <person name="Bellair M."/>
            <person name="Blankenburg K."/>
            <person name="Chao H."/>
            <person name="Dinh H."/>
            <person name="Doddapaneni H."/>
            <person name="Dugan-Rocha S."/>
            <person name="Elkadiri S."/>
            <person name="Gnanaolivu R."/>
            <person name="Hernandez B."/>
            <person name="Skinner E."/>
            <person name="Javaid M."/>
            <person name="Lee S."/>
            <person name="Li M."/>
            <person name="Ming W."/>
            <person name="Munidasa M."/>
            <person name="Muniz J."/>
            <person name="Nguyen L."/>
            <person name="Hughes D."/>
            <person name="Osuji N."/>
            <person name="Pu L.-L."/>
            <person name="Puazo M."/>
            <person name="Qu C."/>
            <person name="Quiroz J."/>
            <person name="Raj R."/>
            <person name="Weissenberger G."/>
            <person name="Xin Y."/>
            <person name="Zou X."/>
            <person name="Han Y."/>
            <person name="Worley K."/>
            <person name="Muzny D."/>
            <person name="Gibbs R."/>
        </authorList>
    </citation>
    <scope>NUCLEOTIDE SEQUENCE</scope>
    <source>
        <strain evidence="1">Sampled in the wild</strain>
    </source>
</reference>
<protein>
    <submittedName>
        <fullName evidence="1">Uncharacterized protein</fullName>
    </submittedName>
</protein>
<comment type="caution">
    <text evidence="1">The sequence shown here is derived from an EMBL/GenBank/DDBJ whole genome shotgun (WGS) entry which is preliminary data.</text>
</comment>
<proteinExistence type="predicted"/>
<dbReference type="Proteomes" id="UP000792457">
    <property type="component" value="Unassembled WGS sequence"/>
</dbReference>
<dbReference type="AlphaFoldDB" id="A0A8K0KE04"/>
<name>A0A8K0KE04_LADFU</name>
<dbReference type="EMBL" id="KZ308717">
    <property type="protein sequence ID" value="KAG8233416.1"/>
    <property type="molecule type" value="Genomic_DNA"/>
</dbReference>
<reference evidence="1" key="1">
    <citation type="submission" date="2013-04" db="EMBL/GenBank/DDBJ databases">
        <authorList>
            <person name="Qu J."/>
            <person name="Murali S.C."/>
            <person name="Bandaranaike D."/>
            <person name="Bellair M."/>
            <person name="Blankenburg K."/>
            <person name="Chao H."/>
            <person name="Dinh H."/>
            <person name="Doddapaneni H."/>
            <person name="Downs B."/>
            <person name="Dugan-Rocha S."/>
            <person name="Elkadiri S."/>
            <person name="Gnanaolivu R.D."/>
            <person name="Hernandez B."/>
            <person name="Javaid M."/>
            <person name="Jayaseelan J.C."/>
            <person name="Lee S."/>
            <person name="Li M."/>
            <person name="Ming W."/>
            <person name="Munidasa M."/>
            <person name="Muniz J."/>
            <person name="Nguyen L."/>
            <person name="Ongeri F."/>
            <person name="Osuji N."/>
            <person name="Pu L.-L."/>
            <person name="Puazo M."/>
            <person name="Qu C."/>
            <person name="Quiroz J."/>
            <person name="Raj R."/>
            <person name="Weissenberger G."/>
            <person name="Xin Y."/>
            <person name="Zou X."/>
            <person name="Han Y."/>
            <person name="Richards S."/>
            <person name="Worley K."/>
            <person name="Muzny D."/>
            <person name="Gibbs R."/>
        </authorList>
    </citation>
    <scope>NUCLEOTIDE SEQUENCE</scope>
    <source>
        <strain evidence="1">Sampled in the wild</strain>
    </source>
</reference>
<keyword evidence="2" id="KW-1185">Reference proteome</keyword>
<organism evidence="1 2">
    <name type="scientific">Ladona fulva</name>
    <name type="common">Scarce chaser dragonfly</name>
    <name type="synonym">Libellula fulva</name>
    <dbReference type="NCBI Taxonomy" id="123851"/>
    <lineage>
        <taxon>Eukaryota</taxon>
        <taxon>Metazoa</taxon>
        <taxon>Ecdysozoa</taxon>
        <taxon>Arthropoda</taxon>
        <taxon>Hexapoda</taxon>
        <taxon>Insecta</taxon>
        <taxon>Pterygota</taxon>
        <taxon>Palaeoptera</taxon>
        <taxon>Odonata</taxon>
        <taxon>Epiprocta</taxon>
        <taxon>Anisoptera</taxon>
        <taxon>Libelluloidea</taxon>
        <taxon>Libellulidae</taxon>
        <taxon>Ladona</taxon>
    </lineage>
</organism>
<evidence type="ECO:0000313" key="2">
    <source>
        <dbReference type="Proteomes" id="UP000792457"/>
    </source>
</evidence>
<gene>
    <name evidence="1" type="ORF">J437_LFUL013410</name>
</gene>